<sequence>MRGPAGKAAAGRRTAGRASAAPVGAAPVGADGGSGVCAPEPGALLSPRNGAALRSCGPGLLCDGERRWPVVAGIPWLRTGREDLRRRAVRSIEAGDHEEAALVLLADNDDWWDGPAPSRDALRAALGAATLHRAVTLLGMGRVGEYFLHRWSDPTWLAVLALTARHSPGRLPVLELACGAGHLLRELLLRGHRDVTGTDVVFAKLWLARRFVAPTARLVCADVTAPWPLRPPGRPAYVACHDALYFLPRQEEVVRRAVVYAGGGGVVLGHCHNALVDGPAAGFPRDPAGWRALLPGALCYDDADLTRAALDGTPPRPRTTAALAGCEAMALVSASPPAPGHGPRSVARPVPGRPLRLNPLYADGALRWPGKRWREEYGPGARAYLPARVDPSPALLADARAGRLTPQVAELARRRVLLDLPERW</sequence>
<dbReference type="Gene3D" id="3.40.50.150">
    <property type="entry name" value="Vaccinia Virus protein VP39"/>
    <property type="match status" value="1"/>
</dbReference>
<comment type="caution">
    <text evidence="3">The sequence shown here is derived from an EMBL/GenBank/DDBJ whole genome shotgun (WGS) entry which is preliminary data.</text>
</comment>
<dbReference type="Pfam" id="PF13649">
    <property type="entry name" value="Methyltransf_25"/>
    <property type="match status" value="1"/>
</dbReference>
<evidence type="ECO:0000259" key="2">
    <source>
        <dbReference type="Pfam" id="PF13649"/>
    </source>
</evidence>
<dbReference type="Proteomes" id="UP001501265">
    <property type="component" value="Unassembled WGS sequence"/>
</dbReference>
<evidence type="ECO:0000256" key="1">
    <source>
        <dbReference type="SAM" id="MobiDB-lite"/>
    </source>
</evidence>
<evidence type="ECO:0000313" key="4">
    <source>
        <dbReference type="Proteomes" id="UP001501265"/>
    </source>
</evidence>
<dbReference type="SUPFAM" id="SSF53335">
    <property type="entry name" value="S-adenosyl-L-methionine-dependent methyltransferases"/>
    <property type="match status" value="1"/>
</dbReference>
<dbReference type="EMBL" id="BAABIG010000100">
    <property type="protein sequence ID" value="GAA4826276.1"/>
    <property type="molecule type" value="Genomic_DNA"/>
</dbReference>
<keyword evidence="4" id="KW-1185">Reference proteome</keyword>
<accession>A0ABP9D439</accession>
<feature type="domain" description="Methyltransferase" evidence="2">
    <location>
        <begin position="173"/>
        <end position="256"/>
    </location>
</feature>
<protein>
    <recommendedName>
        <fullName evidence="2">Methyltransferase domain-containing protein</fullName>
    </recommendedName>
</protein>
<dbReference type="InterPro" id="IPR029063">
    <property type="entry name" value="SAM-dependent_MTases_sf"/>
</dbReference>
<proteinExistence type="predicted"/>
<gene>
    <name evidence="3" type="ORF">GCM10023220_70310</name>
</gene>
<dbReference type="InterPro" id="IPR041698">
    <property type="entry name" value="Methyltransf_25"/>
</dbReference>
<organism evidence="3 4">
    <name type="scientific">Streptomyces ziwulingensis</name>
    <dbReference type="NCBI Taxonomy" id="1045501"/>
    <lineage>
        <taxon>Bacteria</taxon>
        <taxon>Bacillati</taxon>
        <taxon>Actinomycetota</taxon>
        <taxon>Actinomycetes</taxon>
        <taxon>Kitasatosporales</taxon>
        <taxon>Streptomycetaceae</taxon>
        <taxon>Streptomyces</taxon>
    </lineage>
</organism>
<reference evidence="4" key="1">
    <citation type="journal article" date="2019" name="Int. J. Syst. Evol. Microbiol.">
        <title>The Global Catalogue of Microorganisms (GCM) 10K type strain sequencing project: providing services to taxonomists for standard genome sequencing and annotation.</title>
        <authorList>
            <consortium name="The Broad Institute Genomics Platform"/>
            <consortium name="The Broad Institute Genome Sequencing Center for Infectious Disease"/>
            <person name="Wu L."/>
            <person name="Ma J."/>
        </authorList>
    </citation>
    <scope>NUCLEOTIDE SEQUENCE [LARGE SCALE GENOMIC DNA]</scope>
    <source>
        <strain evidence="4">JCM 18081</strain>
    </source>
</reference>
<evidence type="ECO:0000313" key="3">
    <source>
        <dbReference type="EMBL" id="GAA4826276.1"/>
    </source>
</evidence>
<feature type="region of interest" description="Disordered" evidence="1">
    <location>
        <begin position="1"/>
        <end position="24"/>
    </location>
</feature>
<dbReference type="CDD" id="cd02440">
    <property type="entry name" value="AdoMet_MTases"/>
    <property type="match status" value="1"/>
</dbReference>
<name>A0ABP9D439_9ACTN</name>